<name>A0A1U9NK22_9BACT</name>
<reference evidence="3" key="1">
    <citation type="submission" date="2017-02" db="EMBL/GenBank/DDBJ databases">
        <title>Comparative genomics and description of representatives of a novel lineage of planctomycetes thriving in anoxic sediments.</title>
        <authorList>
            <person name="Spring S."/>
            <person name="Bunk B."/>
            <person name="Sproer C."/>
        </authorList>
    </citation>
    <scope>NUCLEOTIDE SEQUENCE [LARGE SCALE GENOMIC DNA]</scope>
    <source>
        <strain evidence="3">ST-NAGAB-D1</strain>
    </source>
</reference>
<dbReference type="NCBIfam" id="TIGR02532">
    <property type="entry name" value="IV_pilin_GFxxxE"/>
    <property type="match status" value="1"/>
</dbReference>
<protein>
    <submittedName>
        <fullName evidence="2">Putative major pilin subunit</fullName>
    </submittedName>
</protein>
<dbReference type="Proteomes" id="UP000189674">
    <property type="component" value="Chromosome"/>
</dbReference>
<dbReference type="InterPro" id="IPR012902">
    <property type="entry name" value="N_methyl_site"/>
</dbReference>
<dbReference type="PANTHER" id="PTHR30093:SF2">
    <property type="entry name" value="TYPE II SECRETION SYSTEM PROTEIN H"/>
    <property type="match status" value="1"/>
</dbReference>
<keyword evidence="1" id="KW-0812">Transmembrane</keyword>
<evidence type="ECO:0000313" key="3">
    <source>
        <dbReference type="Proteomes" id="UP000189674"/>
    </source>
</evidence>
<dbReference type="InterPro" id="IPR045584">
    <property type="entry name" value="Pilin-like"/>
</dbReference>
<dbReference type="RefSeq" id="WP_146660804.1">
    <property type="nucleotide sequence ID" value="NZ_CP019791.1"/>
</dbReference>
<keyword evidence="1" id="KW-0472">Membrane</keyword>
<dbReference type="OrthoDB" id="255848at2"/>
<keyword evidence="3" id="KW-1185">Reference proteome</keyword>
<sequence>MKNKEGFTLIELLVVIAIIALLMSIMMPALSMVKERARRVTCGSNLKQVGISLFTYAQDNDNKVPENYMEIAPRYTGFYAYAAYWINPNATNESHKITDGPVNVAVLFDAGYLKDPEIFYCPSARGVSDLLSYDHYVGDLSWPFVHDPDAYHANFVRISYNYLSQGRGREVIECGSSKRDVRVHILDNQVSNMTSSTSMLADVISSQSGALHRAGVNKPAGINVLHGDGHVLFCNEKEAINNDDFWGVDNHDELPNQNGYNLRGILGLFKGTAQIMD</sequence>
<gene>
    <name evidence="2" type="ORF">STSP2_01243</name>
</gene>
<dbReference type="SUPFAM" id="SSF54523">
    <property type="entry name" value="Pili subunits"/>
    <property type="match status" value="1"/>
</dbReference>
<keyword evidence="1" id="KW-1133">Transmembrane helix</keyword>
<dbReference type="STRING" id="1936003.STSP2_01243"/>
<organism evidence="2 3">
    <name type="scientific">Anaerohalosphaera lusitana</name>
    <dbReference type="NCBI Taxonomy" id="1936003"/>
    <lineage>
        <taxon>Bacteria</taxon>
        <taxon>Pseudomonadati</taxon>
        <taxon>Planctomycetota</taxon>
        <taxon>Phycisphaerae</taxon>
        <taxon>Sedimentisphaerales</taxon>
        <taxon>Anaerohalosphaeraceae</taxon>
        <taxon>Anaerohalosphaera</taxon>
    </lineage>
</organism>
<feature type="transmembrane region" description="Helical" evidence="1">
    <location>
        <begin position="6"/>
        <end position="30"/>
    </location>
</feature>
<dbReference type="AlphaFoldDB" id="A0A1U9NK22"/>
<evidence type="ECO:0000313" key="2">
    <source>
        <dbReference type="EMBL" id="AQT68088.1"/>
    </source>
</evidence>
<dbReference type="Gene3D" id="3.30.700.10">
    <property type="entry name" value="Glycoprotein, Type 4 Pilin"/>
    <property type="match status" value="1"/>
</dbReference>
<proteinExistence type="predicted"/>
<dbReference type="PANTHER" id="PTHR30093">
    <property type="entry name" value="GENERAL SECRETION PATHWAY PROTEIN G"/>
    <property type="match status" value="1"/>
</dbReference>
<dbReference type="KEGG" id="alus:STSP2_01243"/>
<accession>A0A1U9NK22</accession>
<dbReference type="PROSITE" id="PS00409">
    <property type="entry name" value="PROKAR_NTER_METHYL"/>
    <property type="match status" value="1"/>
</dbReference>
<dbReference type="Pfam" id="PF07963">
    <property type="entry name" value="N_methyl"/>
    <property type="match status" value="1"/>
</dbReference>
<evidence type="ECO:0000256" key="1">
    <source>
        <dbReference type="SAM" id="Phobius"/>
    </source>
</evidence>
<dbReference type="EMBL" id="CP019791">
    <property type="protein sequence ID" value="AQT68088.1"/>
    <property type="molecule type" value="Genomic_DNA"/>
</dbReference>